<evidence type="ECO:0000256" key="2">
    <source>
        <dbReference type="ARBA" id="ARBA00022485"/>
    </source>
</evidence>
<dbReference type="GO" id="GO:0046872">
    <property type="term" value="F:metal ion binding"/>
    <property type="evidence" value="ECO:0007669"/>
    <property type="project" value="UniProtKB-KW"/>
</dbReference>
<dbReference type="PROSITE" id="PS51918">
    <property type="entry name" value="RADICAL_SAM"/>
    <property type="match status" value="1"/>
</dbReference>
<reference evidence="9" key="1">
    <citation type="submission" date="2021-01" db="EMBL/GenBank/DDBJ databases">
        <authorList>
            <person name="Corre E."/>
            <person name="Pelletier E."/>
            <person name="Niang G."/>
            <person name="Scheremetjew M."/>
            <person name="Finn R."/>
            <person name="Kale V."/>
            <person name="Holt S."/>
            <person name="Cochrane G."/>
            <person name="Meng A."/>
            <person name="Brown T."/>
            <person name="Cohen L."/>
        </authorList>
    </citation>
    <scope>NUCLEOTIDE SEQUENCE</scope>
    <source>
        <strain evidence="9">CCMP 769</strain>
    </source>
</reference>
<dbReference type="SUPFAM" id="SSF102114">
    <property type="entry name" value="Radical SAM enzymes"/>
    <property type="match status" value="1"/>
</dbReference>
<evidence type="ECO:0000259" key="8">
    <source>
        <dbReference type="PROSITE" id="PS51918"/>
    </source>
</evidence>
<dbReference type="InterPro" id="IPR007197">
    <property type="entry name" value="rSAM"/>
</dbReference>
<feature type="domain" description="Radical SAM core" evidence="8">
    <location>
        <begin position="219"/>
        <end position="278"/>
    </location>
</feature>
<sequence length="278" mass="31218">MAFRKVFAANLPRCTSSLGWAGTWQRWMATSSERRIPNDGLEMKDFFPVGSGVGIRGPVAEVNPSERDLGRGATYHIETYGCQMNVADSELVRSILNDRGYREVPDRDTANILMVNTCSIRDKAERKVLTKLSSFRKQKLRLRKDRRPIVCVLGCMAERLKTRLLEEMLLADVVVGPDAYRDLPRLLSIVRDGDSGAKAYNVQLSLDETYADLRPVRTSGNGVSAFVSIMRGCANMCTYCIVPFTRGRERSRPLESIVDEITGLVEAGYKVRPKMENE</sequence>
<evidence type="ECO:0000256" key="1">
    <source>
        <dbReference type="ARBA" id="ARBA00001966"/>
    </source>
</evidence>
<dbReference type="InterPro" id="IPR013848">
    <property type="entry name" value="Methylthiotransferase_N"/>
</dbReference>
<evidence type="ECO:0000256" key="6">
    <source>
        <dbReference type="ARBA" id="ARBA00023014"/>
    </source>
</evidence>
<feature type="domain" description="MTTase N-terminal" evidence="7">
    <location>
        <begin position="73"/>
        <end position="192"/>
    </location>
</feature>
<dbReference type="FunFam" id="3.40.50.12160:FF:000003">
    <property type="entry name" value="CDK5 regulatory subunit-associated protein 1"/>
    <property type="match status" value="1"/>
</dbReference>
<dbReference type="InterPro" id="IPR020612">
    <property type="entry name" value="Methylthiotransferase_CS"/>
</dbReference>
<dbReference type="GO" id="GO:0005739">
    <property type="term" value="C:mitochondrion"/>
    <property type="evidence" value="ECO:0007669"/>
    <property type="project" value="TreeGrafter"/>
</dbReference>
<gene>
    <name evidence="9" type="ORF">RMAR00112_LOCUS25188</name>
</gene>
<dbReference type="SFLD" id="SFLDS00029">
    <property type="entry name" value="Radical_SAM"/>
    <property type="match status" value="1"/>
</dbReference>
<dbReference type="Gene3D" id="3.30.750.210">
    <property type="match status" value="1"/>
</dbReference>
<name>A0A7S3A385_9RHOD</name>
<organism evidence="9">
    <name type="scientific">Rhodosorus marinus</name>
    <dbReference type="NCBI Taxonomy" id="101924"/>
    <lineage>
        <taxon>Eukaryota</taxon>
        <taxon>Rhodophyta</taxon>
        <taxon>Stylonematophyceae</taxon>
        <taxon>Stylonematales</taxon>
        <taxon>Stylonemataceae</taxon>
        <taxon>Rhodosorus</taxon>
    </lineage>
</organism>
<dbReference type="PANTHER" id="PTHR43020">
    <property type="entry name" value="CDK5 REGULATORY SUBUNIT-ASSOCIATED PROTEIN 1"/>
    <property type="match status" value="1"/>
</dbReference>
<dbReference type="GO" id="GO:0035597">
    <property type="term" value="F:tRNA-2-methylthio-N(6)-dimethylallyladenosine(37) synthase activity"/>
    <property type="evidence" value="ECO:0007669"/>
    <property type="project" value="TreeGrafter"/>
</dbReference>
<dbReference type="InterPro" id="IPR038135">
    <property type="entry name" value="Methylthiotransferase_N_sf"/>
</dbReference>
<keyword evidence="4" id="KW-0479">Metal-binding</keyword>
<keyword evidence="2" id="KW-0004">4Fe-4S</keyword>
<keyword evidence="6" id="KW-0411">Iron-sulfur</keyword>
<evidence type="ECO:0000256" key="5">
    <source>
        <dbReference type="ARBA" id="ARBA00023004"/>
    </source>
</evidence>
<evidence type="ECO:0008006" key="10">
    <source>
        <dbReference type="Google" id="ProtNLM"/>
    </source>
</evidence>
<evidence type="ECO:0000313" key="9">
    <source>
        <dbReference type="EMBL" id="CAE0057142.1"/>
    </source>
</evidence>
<dbReference type="PROSITE" id="PS01278">
    <property type="entry name" value="MTTASE_RADICAL"/>
    <property type="match status" value="1"/>
</dbReference>
<evidence type="ECO:0000259" key="7">
    <source>
        <dbReference type="PROSITE" id="PS51449"/>
    </source>
</evidence>
<dbReference type="EMBL" id="HBHW01032679">
    <property type="protein sequence ID" value="CAE0057142.1"/>
    <property type="molecule type" value="Transcribed_RNA"/>
</dbReference>
<protein>
    <recommendedName>
        <fullName evidence="10">MTTase N-terminal domain-containing protein</fullName>
    </recommendedName>
</protein>
<comment type="cofactor">
    <cofactor evidence="1">
        <name>[4Fe-4S] cluster</name>
        <dbReference type="ChEBI" id="CHEBI:49883"/>
    </cofactor>
</comment>
<dbReference type="PROSITE" id="PS51449">
    <property type="entry name" value="MTTASE_N"/>
    <property type="match status" value="1"/>
</dbReference>
<dbReference type="Pfam" id="PF00919">
    <property type="entry name" value="UPF0004"/>
    <property type="match status" value="1"/>
</dbReference>
<dbReference type="GO" id="GO:0005829">
    <property type="term" value="C:cytosol"/>
    <property type="evidence" value="ECO:0007669"/>
    <property type="project" value="TreeGrafter"/>
</dbReference>
<evidence type="ECO:0000256" key="4">
    <source>
        <dbReference type="ARBA" id="ARBA00022723"/>
    </source>
</evidence>
<evidence type="ECO:0000256" key="3">
    <source>
        <dbReference type="ARBA" id="ARBA00022691"/>
    </source>
</evidence>
<accession>A0A7S3A385</accession>
<proteinExistence type="predicted"/>
<dbReference type="Gene3D" id="3.40.50.12160">
    <property type="entry name" value="Methylthiotransferase, N-terminal domain"/>
    <property type="match status" value="1"/>
</dbReference>
<dbReference type="AlphaFoldDB" id="A0A7S3A385"/>
<dbReference type="InterPro" id="IPR058240">
    <property type="entry name" value="rSAM_sf"/>
</dbReference>
<dbReference type="PANTHER" id="PTHR43020:SF2">
    <property type="entry name" value="MITOCHONDRIAL TRNA METHYLTHIOTRANSFERASE CDK5RAP1"/>
    <property type="match status" value="1"/>
</dbReference>
<keyword evidence="5" id="KW-0408">Iron</keyword>
<dbReference type="GO" id="GO:0051539">
    <property type="term" value="F:4 iron, 4 sulfur cluster binding"/>
    <property type="evidence" value="ECO:0007669"/>
    <property type="project" value="UniProtKB-KW"/>
</dbReference>
<keyword evidence="3" id="KW-0949">S-adenosyl-L-methionine</keyword>